<gene>
    <name evidence="1" type="ORF">DAT39_009117</name>
</gene>
<reference evidence="1" key="1">
    <citation type="submission" date="2020-07" db="EMBL/GenBank/DDBJ databases">
        <title>Clarias magur genome sequencing, assembly and annotation.</title>
        <authorList>
            <person name="Kushwaha B."/>
            <person name="Kumar R."/>
            <person name="Das P."/>
            <person name="Joshi C.G."/>
            <person name="Kumar D."/>
            <person name="Nagpure N.S."/>
            <person name="Pandey M."/>
            <person name="Agarwal S."/>
            <person name="Srivastava S."/>
            <person name="Singh M."/>
            <person name="Sahoo L."/>
            <person name="Jayasankar P."/>
            <person name="Meher P.K."/>
            <person name="Koringa P.G."/>
            <person name="Iquebal M.A."/>
            <person name="Das S.P."/>
            <person name="Bit A."/>
            <person name="Patnaik S."/>
            <person name="Patel N."/>
            <person name="Shah T.M."/>
            <person name="Hinsu A."/>
            <person name="Jena J.K."/>
        </authorList>
    </citation>
    <scope>NUCLEOTIDE SEQUENCE</scope>
    <source>
        <strain evidence="1">CIFAMagur01</strain>
        <tissue evidence="1">Testis</tissue>
    </source>
</reference>
<dbReference type="OrthoDB" id="9940331at2759"/>
<dbReference type="Proteomes" id="UP000727407">
    <property type="component" value="Unassembled WGS sequence"/>
</dbReference>
<evidence type="ECO:0000313" key="2">
    <source>
        <dbReference type="Proteomes" id="UP000727407"/>
    </source>
</evidence>
<evidence type="ECO:0000313" key="1">
    <source>
        <dbReference type="EMBL" id="KAF5901134.1"/>
    </source>
</evidence>
<comment type="caution">
    <text evidence="1">The sequence shown here is derived from an EMBL/GenBank/DDBJ whole genome shotgun (WGS) entry which is preliminary data.</text>
</comment>
<organism evidence="1 2">
    <name type="scientific">Clarias magur</name>
    <name type="common">Asian catfish</name>
    <name type="synonym">Macropteronotus magur</name>
    <dbReference type="NCBI Taxonomy" id="1594786"/>
    <lineage>
        <taxon>Eukaryota</taxon>
        <taxon>Metazoa</taxon>
        <taxon>Chordata</taxon>
        <taxon>Craniata</taxon>
        <taxon>Vertebrata</taxon>
        <taxon>Euteleostomi</taxon>
        <taxon>Actinopterygii</taxon>
        <taxon>Neopterygii</taxon>
        <taxon>Teleostei</taxon>
        <taxon>Ostariophysi</taxon>
        <taxon>Siluriformes</taxon>
        <taxon>Clariidae</taxon>
        <taxon>Clarias</taxon>
    </lineage>
</organism>
<accession>A0A8J4UIL7</accession>
<dbReference type="AlphaFoldDB" id="A0A8J4UIL7"/>
<keyword evidence="2" id="KW-1185">Reference proteome</keyword>
<name>A0A8J4UIL7_CLAMG</name>
<dbReference type="EMBL" id="QNUK01000118">
    <property type="protein sequence ID" value="KAF5901134.1"/>
    <property type="molecule type" value="Genomic_DNA"/>
</dbReference>
<keyword evidence="1" id="KW-0675">Receptor</keyword>
<protein>
    <submittedName>
        <fullName evidence="1">Receptor activity-modifying protein 3-like isoform X2</fullName>
    </submittedName>
</protein>
<feature type="non-terminal residue" evidence="1">
    <location>
        <position position="70"/>
    </location>
</feature>
<sequence>MDINTAKLLLSIVVIISAKDNMELKNISSPAVLECNKTALHMEMEECGENFKSDMAELNLTNQCNITYFI</sequence>
<proteinExistence type="predicted"/>